<evidence type="ECO:0000256" key="7">
    <source>
        <dbReference type="SAM" id="MobiDB-lite"/>
    </source>
</evidence>
<reference evidence="9 10" key="1">
    <citation type="submission" date="2019-07" db="EMBL/GenBank/DDBJ databases">
        <title>Whole genome shotgun sequence of Alkalibacillus haloalkaliphilus NBRC 103110.</title>
        <authorList>
            <person name="Hosoyama A."/>
            <person name="Uohara A."/>
            <person name="Ohji S."/>
            <person name="Ichikawa N."/>
        </authorList>
    </citation>
    <scope>NUCLEOTIDE SEQUENCE [LARGE SCALE GENOMIC DNA]</scope>
    <source>
        <strain evidence="9 10">NBRC 103110</strain>
    </source>
</reference>
<evidence type="ECO:0000259" key="8">
    <source>
        <dbReference type="Pfam" id="PF04316"/>
    </source>
</evidence>
<accession>A0A511W7U5</accession>
<dbReference type="GO" id="GO:0045892">
    <property type="term" value="P:negative regulation of DNA-templated transcription"/>
    <property type="evidence" value="ECO:0007669"/>
    <property type="project" value="InterPro"/>
</dbReference>
<keyword evidence="3" id="KW-0678">Repressor</keyword>
<evidence type="ECO:0000256" key="5">
    <source>
        <dbReference type="ARBA" id="ARBA00023015"/>
    </source>
</evidence>
<dbReference type="Proteomes" id="UP000321440">
    <property type="component" value="Unassembled WGS sequence"/>
</dbReference>
<comment type="similarity">
    <text evidence="1">Belongs to the FlgM family.</text>
</comment>
<keyword evidence="9" id="KW-0969">Cilium</keyword>
<evidence type="ECO:0000256" key="2">
    <source>
        <dbReference type="ARBA" id="ARBA00017823"/>
    </source>
</evidence>
<protein>
    <recommendedName>
        <fullName evidence="2">Negative regulator of flagellin synthesis</fullName>
    </recommendedName>
</protein>
<dbReference type="SUPFAM" id="SSF101498">
    <property type="entry name" value="Anti-sigma factor FlgM"/>
    <property type="match status" value="1"/>
</dbReference>
<comment type="caution">
    <text evidence="9">The sequence shown here is derived from an EMBL/GenBank/DDBJ whole genome shotgun (WGS) entry which is preliminary data.</text>
</comment>
<dbReference type="Pfam" id="PF04316">
    <property type="entry name" value="FlgM"/>
    <property type="match status" value="1"/>
</dbReference>
<evidence type="ECO:0000313" key="10">
    <source>
        <dbReference type="Proteomes" id="UP000321440"/>
    </source>
</evidence>
<keyword evidence="9" id="KW-0966">Cell projection</keyword>
<dbReference type="AlphaFoldDB" id="A0A511W7U5"/>
<keyword evidence="6" id="KW-0804">Transcription</keyword>
<dbReference type="EMBL" id="BJYA01000026">
    <property type="protein sequence ID" value="GEN47160.1"/>
    <property type="molecule type" value="Genomic_DNA"/>
</dbReference>
<dbReference type="InterPro" id="IPR007412">
    <property type="entry name" value="FlgM"/>
</dbReference>
<evidence type="ECO:0000256" key="3">
    <source>
        <dbReference type="ARBA" id="ARBA00022491"/>
    </source>
</evidence>
<dbReference type="NCBIfam" id="TIGR03824">
    <property type="entry name" value="FlgM_jcvi"/>
    <property type="match status" value="1"/>
</dbReference>
<evidence type="ECO:0000313" key="9">
    <source>
        <dbReference type="EMBL" id="GEN47160.1"/>
    </source>
</evidence>
<dbReference type="InterPro" id="IPR031316">
    <property type="entry name" value="FlgM_C"/>
</dbReference>
<gene>
    <name evidence="9" type="primary">flgM</name>
    <name evidence="9" type="ORF">AHA02nite_29360</name>
</gene>
<evidence type="ECO:0000256" key="4">
    <source>
        <dbReference type="ARBA" id="ARBA00022795"/>
    </source>
</evidence>
<evidence type="ECO:0000256" key="6">
    <source>
        <dbReference type="ARBA" id="ARBA00023163"/>
    </source>
</evidence>
<evidence type="ECO:0000256" key="1">
    <source>
        <dbReference type="ARBA" id="ARBA00005322"/>
    </source>
</evidence>
<dbReference type="GO" id="GO:0044781">
    <property type="term" value="P:bacterial-type flagellum organization"/>
    <property type="evidence" value="ECO:0007669"/>
    <property type="project" value="UniProtKB-KW"/>
</dbReference>
<name>A0A511W7U5_9BACI</name>
<keyword evidence="5" id="KW-0805">Transcription regulation</keyword>
<organism evidence="9 10">
    <name type="scientific">Alkalibacillus haloalkaliphilus</name>
    <dbReference type="NCBI Taxonomy" id="94136"/>
    <lineage>
        <taxon>Bacteria</taxon>
        <taxon>Bacillati</taxon>
        <taxon>Bacillota</taxon>
        <taxon>Bacilli</taxon>
        <taxon>Bacillales</taxon>
        <taxon>Bacillaceae</taxon>
        <taxon>Alkalibacillus</taxon>
    </lineage>
</organism>
<keyword evidence="10" id="KW-1185">Reference proteome</keyword>
<keyword evidence="9" id="KW-0282">Flagellum</keyword>
<dbReference type="RefSeq" id="WP_170236123.1">
    <property type="nucleotide sequence ID" value="NZ_BJYA01000026.1"/>
</dbReference>
<dbReference type="InterPro" id="IPR035890">
    <property type="entry name" value="Anti-sigma-28_factor_FlgM_sf"/>
</dbReference>
<proteinExistence type="inferred from homology"/>
<feature type="compositionally biased region" description="Polar residues" evidence="7">
    <location>
        <begin position="1"/>
        <end position="30"/>
    </location>
</feature>
<sequence>MKINPTNKPYLNPYQKQMQNQPMKQSNQQSDKVEISNKAKAMQESNTIEKARQDHVQSIKQQVQDGEYDVDLKKTAEKLLEFYRG</sequence>
<feature type="region of interest" description="Disordered" evidence="7">
    <location>
        <begin position="1"/>
        <end position="48"/>
    </location>
</feature>
<feature type="domain" description="Anti-sigma-28 factor FlgM C-terminal" evidence="8">
    <location>
        <begin position="31"/>
        <end position="81"/>
    </location>
</feature>
<keyword evidence="4" id="KW-1005">Bacterial flagellum biogenesis</keyword>